<protein>
    <recommendedName>
        <fullName evidence="3">PcfJ-like protein</fullName>
    </recommendedName>
</protein>
<evidence type="ECO:0000313" key="2">
    <source>
        <dbReference type="Proteomes" id="UP000197781"/>
    </source>
</evidence>
<dbReference type="Proteomes" id="UP000197781">
    <property type="component" value="Chromosome"/>
</dbReference>
<gene>
    <name evidence="1" type="ORF">BP422_15685</name>
</gene>
<evidence type="ECO:0000313" key="1">
    <source>
        <dbReference type="EMBL" id="ASJ54881.1"/>
    </source>
</evidence>
<accession>A0A220MIM8</accession>
<dbReference type="KEGG" id="bfm:BP422_15685"/>
<reference evidence="1 2" key="1">
    <citation type="submission" date="2016-11" db="EMBL/GenBank/DDBJ databases">
        <authorList>
            <person name="Jaros S."/>
            <person name="Januszkiewicz K."/>
            <person name="Wedrychowicz H."/>
        </authorList>
    </citation>
    <scope>NUCLEOTIDE SEQUENCE [LARGE SCALE GENOMIC DNA]</scope>
    <source>
        <strain evidence="1 2">NF2</strain>
    </source>
</reference>
<dbReference type="Pfam" id="PF14284">
    <property type="entry name" value="PcfJ"/>
    <property type="match status" value="1"/>
</dbReference>
<dbReference type="AlphaFoldDB" id="A0A220MIM8"/>
<sequence length="521" mass="60640">MSRDQIKNEAFQRFIAHFPEGVSEEIKDYVTNHALLHSRYIFTRRVSGIQFGYCTHCEQEYMSQDYLKPGSKVTCKKCQSYCTVKASGLSRKYLRDSAYVVYYEKSLVSKNAIIARGFYVERDFTGGYYQVQTKYTPIYRYLFEPGNSEGYYASNYRGKWVKDDKVRSCWREYSYSFEKHCCFESIVTAVAGTPFQYSTWEHYTNIYHDPDMVKFFDLYCKSPCVEFLTKAGMRYFVSAKITGNVTYGAINWKGIKAQEVLKLNGQQIREIRMHKGELHPLTLRLQQIVSKDGSKLSLSELHEIAKKYDACFEDLKRILKYTSLRRAINYIEKQSAIERKNRRDSGPMAVTRTFRDYIVDCKELGLNLKSDQILFPRKLHEAHQYTLKQVKDNSDELLNAKIKKRAESLIKNKFERDGLLIRPANSATELIAEGKALEHCVGRYVDNYAKGKTDLYVVRKVANPDKPFYTLEVQKGKVIQCRGLKNCSMTKPVQEFIDVFSEEKLTKKKRVESTQPQEVAV</sequence>
<dbReference type="InterPro" id="IPR025586">
    <property type="entry name" value="PcfJ"/>
</dbReference>
<name>A0A220MIM8_9BACL</name>
<dbReference type="EMBL" id="CP018145">
    <property type="protein sequence ID" value="ASJ54881.1"/>
    <property type="molecule type" value="Genomic_DNA"/>
</dbReference>
<proteinExistence type="predicted"/>
<dbReference type="RefSeq" id="WP_088908587.1">
    <property type="nucleotide sequence ID" value="NZ_CP018145.1"/>
</dbReference>
<evidence type="ECO:0008006" key="3">
    <source>
        <dbReference type="Google" id="ProtNLM"/>
    </source>
</evidence>
<organism evidence="1 2">
    <name type="scientific">Brevibacillus formosus</name>
    <dbReference type="NCBI Taxonomy" id="54913"/>
    <lineage>
        <taxon>Bacteria</taxon>
        <taxon>Bacillati</taxon>
        <taxon>Bacillota</taxon>
        <taxon>Bacilli</taxon>
        <taxon>Bacillales</taxon>
        <taxon>Paenibacillaceae</taxon>
        <taxon>Brevibacillus</taxon>
    </lineage>
</organism>